<dbReference type="PANTHER" id="PTHR47791">
    <property type="entry name" value="MEIOTICALLY UP-REGULATED GENE 191 PROTEIN"/>
    <property type="match status" value="1"/>
</dbReference>
<dbReference type="Pfam" id="PF03663">
    <property type="entry name" value="Glyco_hydro_76"/>
    <property type="match status" value="1"/>
</dbReference>
<comment type="caution">
    <text evidence="3">The sequence shown here is derived from an EMBL/GenBank/DDBJ whole genome shotgun (WGS) entry which is preliminary data.</text>
</comment>
<dbReference type="InterPro" id="IPR008928">
    <property type="entry name" value="6-hairpin_glycosidase_sf"/>
</dbReference>
<feature type="transmembrane region" description="Helical" evidence="1">
    <location>
        <begin position="392"/>
        <end position="416"/>
    </location>
</feature>
<dbReference type="PANTHER" id="PTHR47791:SF3">
    <property type="entry name" value="MEIOTICALLY UP-REGULATED GENE 191 PROTEIN"/>
    <property type="match status" value="1"/>
</dbReference>
<evidence type="ECO:0000256" key="1">
    <source>
        <dbReference type="SAM" id="Phobius"/>
    </source>
</evidence>
<reference evidence="3" key="1">
    <citation type="submission" date="2020-05" db="EMBL/GenBank/DDBJ databases">
        <title>Mycena genomes resolve the evolution of fungal bioluminescence.</title>
        <authorList>
            <person name="Tsai I.J."/>
        </authorList>
    </citation>
    <scope>NUCLEOTIDE SEQUENCE</scope>
    <source>
        <strain evidence="3">CCC161011</strain>
    </source>
</reference>
<evidence type="ECO:0000256" key="2">
    <source>
        <dbReference type="SAM" id="SignalP"/>
    </source>
</evidence>
<dbReference type="EMBL" id="JACAZI010000011">
    <property type="protein sequence ID" value="KAF7348868.1"/>
    <property type="molecule type" value="Genomic_DNA"/>
</dbReference>
<accession>A0A8H7CVH0</accession>
<dbReference type="Proteomes" id="UP000620124">
    <property type="component" value="Unassembled WGS sequence"/>
</dbReference>
<keyword evidence="4" id="KW-1185">Reference proteome</keyword>
<keyword evidence="1" id="KW-1133">Transmembrane helix</keyword>
<feature type="chain" id="PRO_5034551367" evidence="2">
    <location>
        <begin position="19"/>
        <end position="549"/>
    </location>
</feature>
<dbReference type="Gene3D" id="1.50.10.20">
    <property type="match status" value="1"/>
</dbReference>
<dbReference type="SUPFAM" id="SSF48208">
    <property type="entry name" value="Six-hairpin glycosidases"/>
    <property type="match status" value="1"/>
</dbReference>
<sequence length="549" mass="58488">MLPFLRVYGWAIFHGTLAVLASSEAGSSSWRKPNVTLSSAERVALAEFRATVYYQMADFDALTNNTTYANDLRDEISATTQSQEKAAKPESIAHAAIRAYSAYKDPVFLSLANESWTFARSYTIFQEDVAAGSMPGKDFTLQPICQNASMVGGTFETTNSTDPNIAGFATPYFLTLSAMLAEATSDPIYLNAAYDSVDFIASHLLATNLVLSSISANPSDNCALDNAANSFNTGLMIEGLAVLYSITNNASTQALLNNVVAAAISNNDWQTADGIIAQGGSKLGDKYIVRGLAEAYKRNATSPDVRVSVHDFIGVQFNAVVDLTTESGTSIYGGAWTGPPSVIFSQSNQTTAISALLSAMILDDVDPTSSVSEPPPPPASSSVVPHATKTPVAVMTGSVVGSVVLVAIGVALWFVLRRRKRIAGPESSLAMASAAPRPVTVLADVTAYQTSPTSPTLARNSITKFGLSFEPQVQRHCVNEQAQSPVDTVNTTISPTSLVTSTDLPLSSVAAWSPVEQLPTTELVRVLNERLRGRQWDEEEVPPQYGTEQ</sequence>
<evidence type="ECO:0000313" key="4">
    <source>
        <dbReference type="Proteomes" id="UP000620124"/>
    </source>
</evidence>
<keyword evidence="1" id="KW-0472">Membrane</keyword>
<dbReference type="GO" id="GO:0005975">
    <property type="term" value="P:carbohydrate metabolic process"/>
    <property type="evidence" value="ECO:0007669"/>
    <property type="project" value="InterPro"/>
</dbReference>
<dbReference type="InterPro" id="IPR053169">
    <property type="entry name" value="MUG_Protein"/>
</dbReference>
<protein>
    <submittedName>
        <fullName evidence="3">Glycoside hydrolase family 76 protein</fullName>
    </submittedName>
</protein>
<dbReference type="OrthoDB" id="2997393at2759"/>
<dbReference type="GO" id="GO:0016787">
    <property type="term" value="F:hydrolase activity"/>
    <property type="evidence" value="ECO:0007669"/>
    <property type="project" value="UniProtKB-KW"/>
</dbReference>
<name>A0A8H7CVH0_9AGAR</name>
<keyword evidence="1" id="KW-0812">Transmembrane</keyword>
<proteinExistence type="predicted"/>
<feature type="signal peptide" evidence="2">
    <location>
        <begin position="1"/>
        <end position="18"/>
    </location>
</feature>
<organism evidence="3 4">
    <name type="scientific">Mycena venus</name>
    <dbReference type="NCBI Taxonomy" id="2733690"/>
    <lineage>
        <taxon>Eukaryota</taxon>
        <taxon>Fungi</taxon>
        <taxon>Dikarya</taxon>
        <taxon>Basidiomycota</taxon>
        <taxon>Agaricomycotina</taxon>
        <taxon>Agaricomycetes</taxon>
        <taxon>Agaricomycetidae</taxon>
        <taxon>Agaricales</taxon>
        <taxon>Marasmiineae</taxon>
        <taxon>Mycenaceae</taxon>
        <taxon>Mycena</taxon>
    </lineage>
</organism>
<dbReference type="InterPro" id="IPR005198">
    <property type="entry name" value="Glyco_hydro_76"/>
</dbReference>
<keyword evidence="2" id="KW-0732">Signal</keyword>
<keyword evidence="3" id="KW-0378">Hydrolase</keyword>
<evidence type="ECO:0000313" key="3">
    <source>
        <dbReference type="EMBL" id="KAF7348868.1"/>
    </source>
</evidence>
<dbReference type="AlphaFoldDB" id="A0A8H7CVH0"/>
<gene>
    <name evidence="3" type="ORF">MVEN_01406900</name>
</gene>